<dbReference type="PROSITE" id="PS00237">
    <property type="entry name" value="G_PROTEIN_RECEP_F1_1"/>
    <property type="match status" value="1"/>
</dbReference>
<keyword evidence="8 10" id="KW-0675">Receptor</keyword>
<feature type="transmembrane region" description="Helical" evidence="11">
    <location>
        <begin position="63"/>
        <end position="88"/>
    </location>
</feature>
<keyword evidence="3 10" id="KW-0812">Transmembrane</keyword>
<keyword evidence="7 11" id="KW-0472">Membrane</keyword>
<evidence type="ECO:0000313" key="13">
    <source>
        <dbReference type="Proteomes" id="UP000515159"/>
    </source>
</evidence>
<dbReference type="GO" id="GO:0071396">
    <property type="term" value="P:cellular response to lipid"/>
    <property type="evidence" value="ECO:0007669"/>
    <property type="project" value="UniProtKB-ARBA"/>
</dbReference>
<dbReference type="GeneID" id="117367491"/>
<evidence type="ECO:0000256" key="10">
    <source>
        <dbReference type="RuleBase" id="RU000688"/>
    </source>
</evidence>
<name>A0A6P8SCG0_GEOSA</name>
<dbReference type="OrthoDB" id="6144443at2759"/>
<dbReference type="Proteomes" id="UP000515159">
    <property type="component" value="Chromosome 1"/>
</dbReference>
<evidence type="ECO:0000256" key="5">
    <source>
        <dbReference type="ARBA" id="ARBA00022989"/>
    </source>
</evidence>
<accession>A0A6P8SCG0</accession>
<dbReference type="PRINTS" id="PR00245">
    <property type="entry name" value="OLFACTORYR"/>
</dbReference>
<dbReference type="KEGG" id="gsh:117367491"/>
<evidence type="ECO:0000256" key="6">
    <source>
        <dbReference type="ARBA" id="ARBA00023040"/>
    </source>
</evidence>
<evidence type="ECO:0000256" key="1">
    <source>
        <dbReference type="ARBA" id="ARBA00004141"/>
    </source>
</evidence>
<dbReference type="CDD" id="cd15222">
    <property type="entry name" value="7tmA_OR51-like"/>
    <property type="match status" value="1"/>
</dbReference>
<dbReference type="SMART" id="SM01381">
    <property type="entry name" value="7TM_GPCR_Srsx"/>
    <property type="match status" value="1"/>
</dbReference>
<dbReference type="GO" id="GO:0004930">
    <property type="term" value="F:G protein-coupled receptor activity"/>
    <property type="evidence" value="ECO:0007669"/>
    <property type="project" value="UniProtKB-KW"/>
</dbReference>
<keyword evidence="4 11" id="KW-0552">Olfaction</keyword>
<comment type="subcellular location">
    <subcellularLocation>
        <location evidence="11">Cell membrane</location>
        <topology evidence="11">Multi-pass membrane protein</topology>
    </subcellularLocation>
    <subcellularLocation>
        <location evidence="1">Membrane</location>
        <topology evidence="1">Multi-pass membrane protein</topology>
    </subcellularLocation>
</comment>
<dbReference type="AlphaFoldDB" id="A0A6P8SCG0"/>
<dbReference type="PROSITE" id="PS50262">
    <property type="entry name" value="G_PROTEIN_RECEP_F1_2"/>
    <property type="match status" value="1"/>
</dbReference>
<dbReference type="InterPro" id="IPR017452">
    <property type="entry name" value="GPCR_Rhodpsn_7TM"/>
</dbReference>
<dbReference type="InterPro" id="IPR000276">
    <property type="entry name" value="GPCR_Rhodpsn"/>
</dbReference>
<dbReference type="RefSeq" id="XP_033815954.1">
    <property type="nucleotide sequence ID" value="XM_033960063.1"/>
</dbReference>
<evidence type="ECO:0000256" key="8">
    <source>
        <dbReference type="ARBA" id="ARBA00023170"/>
    </source>
</evidence>
<keyword evidence="6 10" id="KW-0297">G-protein coupled receptor</keyword>
<evidence type="ECO:0000256" key="9">
    <source>
        <dbReference type="ARBA" id="ARBA00023224"/>
    </source>
</evidence>
<evidence type="ECO:0000256" key="7">
    <source>
        <dbReference type="ARBA" id="ARBA00023136"/>
    </source>
</evidence>
<keyword evidence="11" id="KW-1003">Cell membrane</keyword>
<keyword evidence="5 11" id="KW-1133">Transmembrane helix</keyword>
<dbReference type="InParanoid" id="A0A6P8SCG0"/>
<feature type="transmembrane region" description="Helical" evidence="11">
    <location>
        <begin position="199"/>
        <end position="223"/>
    </location>
</feature>
<feature type="transmembrane region" description="Helical" evidence="11">
    <location>
        <begin position="34"/>
        <end position="51"/>
    </location>
</feature>
<dbReference type="PRINTS" id="PR00237">
    <property type="entry name" value="GPCRRHODOPSN"/>
</dbReference>
<feature type="transmembrane region" description="Helical" evidence="11">
    <location>
        <begin position="100"/>
        <end position="122"/>
    </location>
</feature>
<sequence>MSSLNNTIFRPSVFKLVGIPGLEASHIWTSLPMSSMYIVSLLGNCTLLFIIKSERSLQAPMYIFLSMLAVTDLGLSVITLPTVINVFWFNSTEIIVENCLLQMFFIHSFSIMESSVLLAMAFDRCIAICNPLRYTSILTSTVIAKIGVAIVIRGLVTIFPIPFLLKRSLTCRNNSLSHAFCLHPDIMKMVCSDKMLNSIYSMFAVLSTMGLDAMCIILSYVMILRSVFGIASVEERLKAFNNCASHVCVVLLFYGPMISLSMIHKFGENLSPLIHVFMAYLHFLLPPAVNPIVYGIKTKEIHKRILRKMIPNRVHQK</sequence>
<dbReference type="GO" id="GO:0005886">
    <property type="term" value="C:plasma membrane"/>
    <property type="evidence" value="ECO:0007669"/>
    <property type="project" value="UniProtKB-SubCell"/>
</dbReference>
<dbReference type="Gene3D" id="1.20.1070.10">
    <property type="entry name" value="Rhodopsin 7-helix transmembrane proteins"/>
    <property type="match status" value="1"/>
</dbReference>
<dbReference type="GO" id="GO:0004984">
    <property type="term" value="F:olfactory receptor activity"/>
    <property type="evidence" value="ECO:0007669"/>
    <property type="project" value="InterPro"/>
</dbReference>
<dbReference type="FunFam" id="1.20.1070.10:FF:000002">
    <property type="entry name" value="Olfactory receptor"/>
    <property type="match status" value="1"/>
</dbReference>
<gene>
    <name evidence="14" type="primary">LOC117367491</name>
</gene>
<feature type="transmembrane region" description="Helical" evidence="11">
    <location>
        <begin position="275"/>
        <end position="296"/>
    </location>
</feature>
<dbReference type="InterPro" id="IPR050402">
    <property type="entry name" value="OR51/52/56-like"/>
</dbReference>
<evidence type="ECO:0000256" key="3">
    <source>
        <dbReference type="ARBA" id="ARBA00022692"/>
    </source>
</evidence>
<proteinExistence type="inferred from homology"/>
<evidence type="ECO:0000256" key="11">
    <source>
        <dbReference type="RuleBase" id="RU363047"/>
    </source>
</evidence>
<dbReference type="Pfam" id="PF13853">
    <property type="entry name" value="7tm_4"/>
    <property type="match status" value="1"/>
</dbReference>
<keyword evidence="2 11" id="KW-0716">Sensory transduction</keyword>
<comment type="similarity">
    <text evidence="10">Belongs to the G-protein coupled receptor 1 family.</text>
</comment>
<keyword evidence="9 10" id="KW-0807">Transducer</keyword>
<dbReference type="PANTHER" id="PTHR26450">
    <property type="entry name" value="OLFACTORY RECEPTOR 56B1-RELATED"/>
    <property type="match status" value="1"/>
</dbReference>
<protein>
    <recommendedName>
        <fullName evidence="11">Olfactory receptor</fullName>
    </recommendedName>
</protein>
<evidence type="ECO:0000256" key="4">
    <source>
        <dbReference type="ARBA" id="ARBA00022725"/>
    </source>
</evidence>
<dbReference type="SUPFAM" id="SSF81321">
    <property type="entry name" value="Family A G protein-coupled receptor-like"/>
    <property type="match status" value="1"/>
</dbReference>
<feature type="domain" description="G-protein coupled receptors family 1 profile" evidence="12">
    <location>
        <begin position="43"/>
        <end position="294"/>
    </location>
</feature>
<evidence type="ECO:0000259" key="12">
    <source>
        <dbReference type="PROSITE" id="PS50262"/>
    </source>
</evidence>
<keyword evidence="13" id="KW-1185">Reference proteome</keyword>
<evidence type="ECO:0000256" key="2">
    <source>
        <dbReference type="ARBA" id="ARBA00022606"/>
    </source>
</evidence>
<feature type="transmembrane region" description="Helical" evidence="11">
    <location>
        <begin position="142"/>
        <end position="165"/>
    </location>
</feature>
<organism evidence="13 14">
    <name type="scientific">Geotrypetes seraphini</name>
    <name type="common">Gaboon caecilian</name>
    <name type="synonym">Caecilia seraphini</name>
    <dbReference type="NCBI Taxonomy" id="260995"/>
    <lineage>
        <taxon>Eukaryota</taxon>
        <taxon>Metazoa</taxon>
        <taxon>Chordata</taxon>
        <taxon>Craniata</taxon>
        <taxon>Vertebrata</taxon>
        <taxon>Euteleostomi</taxon>
        <taxon>Amphibia</taxon>
        <taxon>Gymnophiona</taxon>
        <taxon>Geotrypetes</taxon>
    </lineage>
</organism>
<reference evidence="14" key="1">
    <citation type="submission" date="2025-08" db="UniProtKB">
        <authorList>
            <consortium name="RefSeq"/>
        </authorList>
    </citation>
    <scope>IDENTIFICATION</scope>
</reference>
<dbReference type="PANTHER" id="PTHR26450:SF87">
    <property type="entry name" value="OLFACTORY RECEPTOR 51F2"/>
    <property type="match status" value="1"/>
</dbReference>
<feature type="transmembrane region" description="Helical" evidence="11">
    <location>
        <begin position="243"/>
        <end position="263"/>
    </location>
</feature>
<dbReference type="InterPro" id="IPR000725">
    <property type="entry name" value="Olfact_rcpt"/>
</dbReference>
<evidence type="ECO:0000313" key="14">
    <source>
        <dbReference type="RefSeq" id="XP_033815954.1"/>
    </source>
</evidence>